<keyword evidence="1" id="KW-0732">Signal</keyword>
<dbReference type="OrthoDB" id="5958179at2"/>
<feature type="signal peptide" evidence="1">
    <location>
        <begin position="1"/>
        <end position="27"/>
    </location>
</feature>
<proteinExistence type="predicted"/>
<evidence type="ECO:0008006" key="4">
    <source>
        <dbReference type="Google" id="ProtNLM"/>
    </source>
</evidence>
<protein>
    <recommendedName>
        <fullName evidence="4">DUF2059 domain-containing protein</fullName>
    </recommendedName>
</protein>
<name>A0A127Q920_9BURK</name>
<evidence type="ECO:0000256" key="1">
    <source>
        <dbReference type="SAM" id="SignalP"/>
    </source>
</evidence>
<evidence type="ECO:0000313" key="2">
    <source>
        <dbReference type="EMBL" id="AMP06559.1"/>
    </source>
</evidence>
<dbReference type="AlphaFoldDB" id="A0A127Q920"/>
<dbReference type="EMBL" id="CP013234">
    <property type="protein sequence ID" value="AMP06559.1"/>
    <property type="molecule type" value="Genomic_DNA"/>
</dbReference>
<organism evidence="2 3">
    <name type="scientific">Collimonas pratensis</name>
    <dbReference type="NCBI Taxonomy" id="279113"/>
    <lineage>
        <taxon>Bacteria</taxon>
        <taxon>Pseudomonadati</taxon>
        <taxon>Pseudomonadota</taxon>
        <taxon>Betaproteobacteria</taxon>
        <taxon>Burkholderiales</taxon>
        <taxon>Oxalobacteraceae</taxon>
        <taxon>Collimonas</taxon>
    </lineage>
</organism>
<dbReference type="KEGG" id="cpra:CPter91_4244"/>
<evidence type="ECO:0000313" key="3">
    <source>
        <dbReference type="Proteomes" id="UP000074561"/>
    </source>
</evidence>
<gene>
    <name evidence="2" type="ORF">CPter91_4244</name>
</gene>
<sequence>MLQFLCRTEALITALVLSVSLVGTAHAKVSTEGTDFSHSTQSAFHANYAIRPGQSKQDVAAIIHSNFAAVIEENFARGSSAHIQKLIDNLSERELQDLASAYTKALGGQHANVLDSLAQKLDGKRLARVAGAFGYVPVSIAVSTHASSDVQVAFEEKAKRSAATPGGGKATIFASPTIDMTIYEIYLEYRTAPIGSLGPSAAIAETSIFSGAHLWAAWQAGTYIGTGINALINTYDPQLGDAIGGTIYGMVENIYSAGNSIQQGHYEQGLDNLLGGSIGARGEATGNYSGDYGVSGAYNEMMHNNHICGDFKFQTAGSIHTNANCDPNP</sequence>
<dbReference type="RefSeq" id="WP_150119759.1">
    <property type="nucleotide sequence ID" value="NZ_CP013234.1"/>
</dbReference>
<feature type="chain" id="PRO_5007277731" description="DUF2059 domain-containing protein" evidence="1">
    <location>
        <begin position="28"/>
        <end position="329"/>
    </location>
</feature>
<dbReference type="PATRIC" id="fig|279113.9.peg.4213"/>
<dbReference type="Proteomes" id="UP000074561">
    <property type="component" value="Chromosome"/>
</dbReference>
<accession>A0A127Q920</accession>
<reference evidence="2 3" key="1">
    <citation type="submission" date="2015-11" db="EMBL/GenBank/DDBJ databases">
        <title>Exploring the genomic traits of fungus-feeding bacterial genus Collimonas.</title>
        <authorList>
            <person name="Song C."/>
            <person name="Schmidt R."/>
            <person name="de Jager V."/>
            <person name="Krzyzanowska D."/>
            <person name="Jongedijk E."/>
            <person name="Cankar K."/>
            <person name="Beekwilder J."/>
            <person name="van Veen A."/>
            <person name="de Boer W."/>
            <person name="van Veen J.A."/>
            <person name="Garbeva P."/>
        </authorList>
    </citation>
    <scope>NUCLEOTIDE SEQUENCE [LARGE SCALE GENOMIC DNA]</scope>
    <source>
        <strain evidence="2 3">Ter91</strain>
    </source>
</reference>